<organism evidence="1 2">
    <name type="scientific">Pyropia yezoensis</name>
    <name type="common">Susabi-nori</name>
    <name type="synonym">Porphyra yezoensis</name>
    <dbReference type="NCBI Taxonomy" id="2788"/>
    <lineage>
        <taxon>Eukaryota</taxon>
        <taxon>Rhodophyta</taxon>
        <taxon>Bangiophyceae</taxon>
        <taxon>Bangiales</taxon>
        <taxon>Bangiaceae</taxon>
        <taxon>Pyropia</taxon>
    </lineage>
</organism>
<protein>
    <submittedName>
        <fullName evidence="1">Uncharacterized protein</fullName>
    </submittedName>
</protein>
<evidence type="ECO:0000313" key="1">
    <source>
        <dbReference type="EMBL" id="KAK1859803.1"/>
    </source>
</evidence>
<dbReference type="Proteomes" id="UP000798662">
    <property type="component" value="Chromosome 1"/>
</dbReference>
<dbReference type="EMBL" id="CM020618">
    <property type="protein sequence ID" value="KAK1859803.1"/>
    <property type="molecule type" value="Genomic_DNA"/>
</dbReference>
<comment type="caution">
    <text evidence="1">The sequence shown here is derived from an EMBL/GenBank/DDBJ whole genome shotgun (WGS) entry which is preliminary data.</text>
</comment>
<proteinExistence type="predicted"/>
<name>A0ACC3BQD1_PYRYE</name>
<accession>A0ACC3BQD1</accession>
<gene>
    <name evidence="1" type="ORF">I4F81_002397</name>
</gene>
<sequence length="617" mass="67787">MGNVVAELSAGHEAFVDHAPGLKGVSLVGRLFFSEPLVGQRLVRLGLLPRCPDSAAEAILTDVRQRRTPDQRAADKQAYERLVVVAKYAELLKFNRVNLRVMVLQALHLAETQQFATLASVAISATSSWTLHTVSGTNQGSKKTTKSYSASVEAYCAFGAEATSSLLDEVVVPIHRHVAVTFLEAEKGRKRRTQHWRLEVGQAVIRMQQSALAKDASILNKLWTGCKYVSCVAYDEEAYESVGSYEPANLVVTWSKRQRFLEYNAADVAKAMGQRDPSLADAQRRTLVERMVLKATTKTDLHKSMMLGSLFNLSFSLPARGATARGLEVSDLAFKRFPSMFGVGGDTIDVLCSYINATKMSEGFMGFRPWYHWRLFLAVRGGYYKEMSHDYHFTNLKKAWRDGGVSGGAASAHVFRRAAAQMGKAAEVAVADNMSHGMRNLGAADGVYEGLIPSAPMMVALSGRPPGCLSPTTARLQVVVPDDLQRTAFPWLQGEEAAYAQRRVDDVRCYDRFLLDFFYLLRVCRSIFFQTWAARLATTSVLPRAAILRHPLLNTDAFRAFQATMALSLSNAEAAVEAAVAQVLPQKATTVKVAVRAVAAASASGLLEAEERMDRRA</sequence>
<evidence type="ECO:0000313" key="2">
    <source>
        <dbReference type="Proteomes" id="UP000798662"/>
    </source>
</evidence>
<reference evidence="1" key="1">
    <citation type="submission" date="2019-11" db="EMBL/GenBank/DDBJ databases">
        <title>Nori genome reveals adaptations in red seaweeds to the harsh intertidal environment.</title>
        <authorList>
            <person name="Wang D."/>
            <person name="Mao Y."/>
        </authorList>
    </citation>
    <scope>NUCLEOTIDE SEQUENCE</scope>
    <source>
        <tissue evidence="1">Gametophyte</tissue>
    </source>
</reference>
<keyword evidence="2" id="KW-1185">Reference proteome</keyword>